<evidence type="ECO:0000313" key="3">
    <source>
        <dbReference type="Proteomes" id="UP001085076"/>
    </source>
</evidence>
<reference evidence="2" key="2">
    <citation type="journal article" date="2022" name="Hortic Res">
        <title>The genome of Dioscorea zingiberensis sheds light on the biosynthesis, origin and evolution of the medicinally important diosgenin saponins.</title>
        <authorList>
            <person name="Li Y."/>
            <person name="Tan C."/>
            <person name="Li Z."/>
            <person name="Guo J."/>
            <person name="Li S."/>
            <person name="Chen X."/>
            <person name="Wang C."/>
            <person name="Dai X."/>
            <person name="Yang H."/>
            <person name="Song W."/>
            <person name="Hou L."/>
            <person name="Xu J."/>
            <person name="Tong Z."/>
            <person name="Xu A."/>
            <person name="Yuan X."/>
            <person name="Wang W."/>
            <person name="Yang Q."/>
            <person name="Chen L."/>
            <person name="Sun Z."/>
            <person name="Wang K."/>
            <person name="Pan B."/>
            <person name="Chen J."/>
            <person name="Bao Y."/>
            <person name="Liu F."/>
            <person name="Qi X."/>
            <person name="Gang D.R."/>
            <person name="Wen J."/>
            <person name="Li J."/>
        </authorList>
    </citation>
    <scope>NUCLEOTIDE SEQUENCE</scope>
    <source>
        <strain evidence="2">Dzin_1.0</strain>
    </source>
</reference>
<keyword evidence="3" id="KW-1185">Reference proteome</keyword>
<accession>A0A9D5CYR4</accession>
<evidence type="ECO:0000313" key="2">
    <source>
        <dbReference type="EMBL" id="KAJ0981399.1"/>
    </source>
</evidence>
<dbReference type="Proteomes" id="UP001085076">
    <property type="component" value="Miscellaneous, Linkage group lg02"/>
</dbReference>
<evidence type="ECO:0000256" key="1">
    <source>
        <dbReference type="SAM" id="MobiDB-lite"/>
    </source>
</evidence>
<organism evidence="2 3">
    <name type="scientific">Dioscorea zingiberensis</name>
    <dbReference type="NCBI Taxonomy" id="325984"/>
    <lineage>
        <taxon>Eukaryota</taxon>
        <taxon>Viridiplantae</taxon>
        <taxon>Streptophyta</taxon>
        <taxon>Embryophyta</taxon>
        <taxon>Tracheophyta</taxon>
        <taxon>Spermatophyta</taxon>
        <taxon>Magnoliopsida</taxon>
        <taxon>Liliopsida</taxon>
        <taxon>Dioscoreales</taxon>
        <taxon>Dioscoreaceae</taxon>
        <taxon>Dioscorea</taxon>
    </lineage>
</organism>
<protein>
    <submittedName>
        <fullName evidence="2">Uncharacterized protein</fullName>
    </submittedName>
</protein>
<gene>
    <name evidence="2" type="ORF">J5N97_009654</name>
</gene>
<name>A0A9D5CYR4_9LILI</name>
<dbReference type="EMBL" id="JAGGNH010000002">
    <property type="protein sequence ID" value="KAJ0981399.1"/>
    <property type="molecule type" value="Genomic_DNA"/>
</dbReference>
<reference evidence="2" key="1">
    <citation type="submission" date="2021-03" db="EMBL/GenBank/DDBJ databases">
        <authorList>
            <person name="Li Z."/>
            <person name="Yang C."/>
        </authorList>
    </citation>
    <scope>NUCLEOTIDE SEQUENCE</scope>
    <source>
        <strain evidence="2">Dzin_1.0</strain>
        <tissue evidence="2">Leaf</tissue>
    </source>
</reference>
<sequence length="132" mass="14513">MPLLSAIIGGILALLFVTDYLRRKRSEVATIAQPLNAKVVDQKPSHPPPPDSKKSHLRSQHHHAADKVPFDFPSPPQLQPTMEFLKSIGLKDIELQKIAVVVAGYPPVLIKSIKNSLEPVEVLGGSDGKRDW</sequence>
<proteinExistence type="predicted"/>
<feature type="region of interest" description="Disordered" evidence="1">
    <location>
        <begin position="37"/>
        <end position="73"/>
    </location>
</feature>
<dbReference type="OrthoDB" id="637682at2759"/>
<dbReference type="AlphaFoldDB" id="A0A9D5CYR4"/>
<comment type="caution">
    <text evidence="2">The sequence shown here is derived from an EMBL/GenBank/DDBJ whole genome shotgun (WGS) entry which is preliminary data.</text>
</comment>